<sequence length="125" mass="14244">MFALYVDVITRRIKQDPCGQNKHWSPQYCHCSLDVTAPVFRIVGWANMTEVASAAIVPFASSPARGLEIKEFLVDRMDTNHERHGKKTSAGSRSQEAYTTEALQAVHEAYAKDYELFSQYWDENN</sequence>
<gene>
    <name evidence="1" type="ORF">Esi_0000_0588</name>
</gene>
<evidence type="ECO:0000313" key="1">
    <source>
        <dbReference type="EMBL" id="CBN76764.1"/>
    </source>
</evidence>
<organism evidence="1 2">
    <name type="scientific">Ectocarpus siliculosus</name>
    <name type="common">Brown alga</name>
    <name type="synonym">Conferva siliculosa</name>
    <dbReference type="NCBI Taxonomy" id="2880"/>
    <lineage>
        <taxon>Eukaryota</taxon>
        <taxon>Sar</taxon>
        <taxon>Stramenopiles</taxon>
        <taxon>Ochrophyta</taxon>
        <taxon>PX clade</taxon>
        <taxon>Phaeophyceae</taxon>
        <taxon>Ectocarpales</taxon>
        <taxon>Ectocarpaceae</taxon>
        <taxon>Ectocarpus</taxon>
    </lineage>
</organism>
<dbReference type="AlphaFoldDB" id="D8LBQ5"/>
<dbReference type="OrthoDB" id="206904at2759"/>
<dbReference type="InParanoid" id="D8LBQ5"/>
<evidence type="ECO:0000313" key="2">
    <source>
        <dbReference type="Proteomes" id="UP000002630"/>
    </source>
</evidence>
<proteinExistence type="predicted"/>
<dbReference type="EMBL" id="FN647682">
    <property type="protein sequence ID" value="CBN76764.1"/>
    <property type="molecule type" value="Genomic_DNA"/>
</dbReference>
<keyword evidence="2" id="KW-1185">Reference proteome</keyword>
<accession>D8LBQ5</accession>
<dbReference type="Proteomes" id="UP000002630">
    <property type="component" value="Linkage Group LG01"/>
</dbReference>
<name>D8LBQ5_ECTSI</name>
<reference evidence="1 2" key="1">
    <citation type="journal article" date="2010" name="Nature">
        <title>The Ectocarpus genome and the independent evolution of multicellularity in brown algae.</title>
        <authorList>
            <person name="Cock J.M."/>
            <person name="Sterck L."/>
            <person name="Rouze P."/>
            <person name="Scornet D."/>
            <person name="Allen A.E."/>
            <person name="Amoutzias G."/>
            <person name="Anthouard V."/>
            <person name="Artiguenave F."/>
            <person name="Aury J.M."/>
            <person name="Badger J.H."/>
            <person name="Beszteri B."/>
            <person name="Billiau K."/>
            <person name="Bonnet E."/>
            <person name="Bothwell J.H."/>
            <person name="Bowler C."/>
            <person name="Boyen C."/>
            <person name="Brownlee C."/>
            <person name="Carrano C.J."/>
            <person name="Charrier B."/>
            <person name="Cho G.Y."/>
            <person name="Coelho S.M."/>
            <person name="Collen J."/>
            <person name="Corre E."/>
            <person name="Da Silva C."/>
            <person name="Delage L."/>
            <person name="Delaroque N."/>
            <person name="Dittami S.M."/>
            <person name="Doulbeau S."/>
            <person name="Elias M."/>
            <person name="Farnham G."/>
            <person name="Gachon C.M."/>
            <person name="Gschloessl B."/>
            <person name="Heesch S."/>
            <person name="Jabbari K."/>
            <person name="Jubin C."/>
            <person name="Kawai H."/>
            <person name="Kimura K."/>
            <person name="Kloareg B."/>
            <person name="Kupper F.C."/>
            <person name="Lang D."/>
            <person name="Le Bail A."/>
            <person name="Leblanc C."/>
            <person name="Lerouge P."/>
            <person name="Lohr M."/>
            <person name="Lopez P.J."/>
            <person name="Martens C."/>
            <person name="Maumus F."/>
            <person name="Michel G."/>
            <person name="Miranda-Saavedra D."/>
            <person name="Morales J."/>
            <person name="Moreau H."/>
            <person name="Motomura T."/>
            <person name="Nagasato C."/>
            <person name="Napoli C.A."/>
            <person name="Nelson D.R."/>
            <person name="Nyvall-Collen P."/>
            <person name="Peters A.F."/>
            <person name="Pommier C."/>
            <person name="Potin P."/>
            <person name="Poulain J."/>
            <person name="Quesneville H."/>
            <person name="Read B."/>
            <person name="Rensing S.A."/>
            <person name="Ritter A."/>
            <person name="Rousvoal S."/>
            <person name="Samanta M."/>
            <person name="Samson G."/>
            <person name="Schroeder D.C."/>
            <person name="Segurens B."/>
            <person name="Strittmatter M."/>
            <person name="Tonon T."/>
            <person name="Tregear J.W."/>
            <person name="Valentin K."/>
            <person name="von Dassow P."/>
            <person name="Yamagishi T."/>
            <person name="Van de Peer Y."/>
            <person name="Wincker P."/>
        </authorList>
    </citation>
    <scope>NUCLEOTIDE SEQUENCE [LARGE SCALE GENOMIC DNA]</scope>
    <source>
        <strain evidence="2">Ec32 / CCAP1310/4</strain>
    </source>
</reference>
<protein>
    <submittedName>
        <fullName evidence="1">Uncharacterized protein</fullName>
    </submittedName>
</protein>
<dbReference type="EMBL" id="FN649726">
    <property type="protein sequence ID" value="CBN76764.1"/>
    <property type="molecule type" value="Genomic_DNA"/>
</dbReference>